<organism evidence="5 7">
    <name type="scientific">Methylobacterium oxalidis</name>
    <dbReference type="NCBI Taxonomy" id="944322"/>
    <lineage>
        <taxon>Bacteria</taxon>
        <taxon>Pseudomonadati</taxon>
        <taxon>Pseudomonadota</taxon>
        <taxon>Alphaproteobacteria</taxon>
        <taxon>Hyphomicrobiales</taxon>
        <taxon>Methylobacteriaceae</taxon>
        <taxon>Methylobacterium</taxon>
    </lineage>
</organism>
<dbReference type="PANTHER" id="PTHR32089:SF112">
    <property type="entry name" value="LYSOZYME-LIKE PROTEIN-RELATED"/>
    <property type="match status" value="1"/>
</dbReference>
<reference evidence="6" key="1">
    <citation type="journal article" date="2014" name="Int. J. Syst. Evol. Microbiol.">
        <title>Complete genome of a new Firmicutes species belonging to the dominant human colonic microbiota ('Ruminococcus bicirculans') reveals two chromosomes and a selective capacity to utilize plant glucans.</title>
        <authorList>
            <consortium name="NISC Comparative Sequencing Program"/>
            <person name="Wegmann U."/>
            <person name="Louis P."/>
            <person name="Goesmann A."/>
            <person name="Henrissat B."/>
            <person name="Duncan S.H."/>
            <person name="Flint H.J."/>
        </authorList>
    </citation>
    <scope>NUCLEOTIDE SEQUENCE</scope>
    <source>
        <strain evidence="6">NBRC 107715</strain>
    </source>
</reference>
<evidence type="ECO:0000259" key="4">
    <source>
        <dbReference type="PROSITE" id="PS50111"/>
    </source>
</evidence>
<dbReference type="GO" id="GO:0004888">
    <property type="term" value="F:transmembrane signaling receptor activity"/>
    <property type="evidence" value="ECO:0007669"/>
    <property type="project" value="InterPro"/>
</dbReference>
<dbReference type="SMART" id="SM00283">
    <property type="entry name" value="MA"/>
    <property type="match status" value="1"/>
</dbReference>
<dbReference type="GO" id="GO:0016020">
    <property type="term" value="C:membrane"/>
    <property type="evidence" value="ECO:0007669"/>
    <property type="project" value="InterPro"/>
</dbReference>
<dbReference type="InterPro" id="IPR004090">
    <property type="entry name" value="Chemotax_Me-accpt_rcpt"/>
</dbReference>
<evidence type="ECO:0000313" key="5">
    <source>
        <dbReference type="EMBL" id="GEP05204.1"/>
    </source>
</evidence>
<protein>
    <recommendedName>
        <fullName evidence="4">Methyl-accepting transducer domain-containing protein</fullName>
    </recommendedName>
</protein>
<evidence type="ECO:0000313" key="6">
    <source>
        <dbReference type="EMBL" id="GLS66378.1"/>
    </source>
</evidence>
<dbReference type="GO" id="GO:0007165">
    <property type="term" value="P:signal transduction"/>
    <property type="evidence" value="ECO:0007669"/>
    <property type="project" value="UniProtKB-KW"/>
</dbReference>
<dbReference type="EMBL" id="BSPK01000105">
    <property type="protein sequence ID" value="GLS66378.1"/>
    <property type="molecule type" value="Genomic_DNA"/>
</dbReference>
<dbReference type="PRINTS" id="PR00260">
    <property type="entry name" value="CHEMTRNSDUCR"/>
</dbReference>
<reference evidence="8" key="2">
    <citation type="journal article" date="2019" name="Int. J. Syst. Evol. Microbiol.">
        <title>The Global Catalogue of Microorganisms (GCM) 10K type strain sequencing project: providing services to taxonomists for standard genome sequencing and annotation.</title>
        <authorList>
            <consortium name="The Broad Institute Genomics Platform"/>
            <consortium name="The Broad Institute Genome Sequencing Center for Infectious Disease"/>
            <person name="Wu L."/>
            <person name="Ma J."/>
        </authorList>
    </citation>
    <scope>NUCLEOTIDE SEQUENCE [LARGE SCALE GENOMIC DNA]</scope>
    <source>
        <strain evidence="8">NBRC 107715</strain>
    </source>
</reference>
<evidence type="ECO:0000313" key="7">
    <source>
        <dbReference type="Proteomes" id="UP000321960"/>
    </source>
</evidence>
<reference evidence="5 7" key="3">
    <citation type="submission" date="2019-07" db="EMBL/GenBank/DDBJ databases">
        <title>Whole genome shotgun sequence of Methylobacterium oxalidis NBRC 107715.</title>
        <authorList>
            <person name="Hosoyama A."/>
            <person name="Uohara A."/>
            <person name="Ohji S."/>
            <person name="Ichikawa N."/>
        </authorList>
    </citation>
    <scope>NUCLEOTIDE SEQUENCE [LARGE SCALE GENOMIC DNA]</scope>
    <source>
        <strain evidence="5 7">NBRC 107715</strain>
    </source>
</reference>
<dbReference type="AlphaFoldDB" id="A0A512J5E7"/>
<dbReference type="Proteomes" id="UP000321960">
    <property type="component" value="Unassembled WGS sequence"/>
</dbReference>
<dbReference type="Proteomes" id="UP001156856">
    <property type="component" value="Unassembled WGS sequence"/>
</dbReference>
<sequence>MFRLFRIAVTEPTAQIAPPAAASNEAPVERIEAPPAPAPGPSIDLLERQARVSTAASEAGVSIGWITHDSAQVAEQARLIAAASEEVAASTSEIAARSAGSADTAERARAGIAECALDMRQARERMQVIEGCTAEIGDRLDGFAVAARRIEEMASAIAAISAQTNLLALNATIEAARAGEAGRGFAVVAGEVKALSAQTAKATEEIRARLASLQGELAAMQGSVDQSRGAVSAGSDVIARANARVETESASVAAAASEMRALAEIMDQQIQATGEISTNITRIAAGTDKSRGEIADAIGSLLKLEAASRELLSGDDTVAVRLARLPADCAAWRRRLAAVLVGLEGASDAATTCEGQSAPLPGPVQGHLDAARAKAAAMVAGVRAADWEAAANAFRDFEARLQDAVTAANSGAARGLAA</sequence>
<dbReference type="GO" id="GO:0006935">
    <property type="term" value="P:chemotaxis"/>
    <property type="evidence" value="ECO:0007669"/>
    <property type="project" value="InterPro"/>
</dbReference>
<name>A0A512J5E7_9HYPH</name>
<gene>
    <name evidence="6" type="ORF">GCM10007888_47610</name>
    <name evidence="5" type="ORF">MOX02_32420</name>
</gene>
<evidence type="ECO:0000256" key="2">
    <source>
        <dbReference type="ARBA" id="ARBA00029447"/>
    </source>
</evidence>
<evidence type="ECO:0000256" key="3">
    <source>
        <dbReference type="PROSITE-ProRule" id="PRU00284"/>
    </source>
</evidence>
<dbReference type="Gene3D" id="1.10.287.950">
    <property type="entry name" value="Methyl-accepting chemotaxis protein"/>
    <property type="match status" value="1"/>
</dbReference>
<dbReference type="OrthoDB" id="4514964at2"/>
<dbReference type="Pfam" id="PF00015">
    <property type="entry name" value="MCPsignal"/>
    <property type="match status" value="1"/>
</dbReference>
<dbReference type="RefSeq" id="WP_147026778.1">
    <property type="nucleotide sequence ID" value="NZ_BJZU01000064.1"/>
</dbReference>
<dbReference type="EMBL" id="BJZU01000064">
    <property type="protein sequence ID" value="GEP05204.1"/>
    <property type="molecule type" value="Genomic_DNA"/>
</dbReference>
<reference evidence="6" key="4">
    <citation type="submission" date="2023-01" db="EMBL/GenBank/DDBJ databases">
        <title>Draft genome sequence of Methylobacterium oxalidis strain NBRC 107715.</title>
        <authorList>
            <person name="Sun Q."/>
            <person name="Mori K."/>
        </authorList>
    </citation>
    <scope>NUCLEOTIDE SEQUENCE</scope>
    <source>
        <strain evidence="6">NBRC 107715</strain>
    </source>
</reference>
<keyword evidence="1 3" id="KW-0807">Transducer</keyword>
<comment type="caution">
    <text evidence="5">The sequence shown here is derived from an EMBL/GenBank/DDBJ whole genome shotgun (WGS) entry which is preliminary data.</text>
</comment>
<accession>A0A512J5E7</accession>
<dbReference type="SUPFAM" id="SSF58104">
    <property type="entry name" value="Methyl-accepting chemotaxis protein (MCP) signaling domain"/>
    <property type="match status" value="1"/>
</dbReference>
<dbReference type="PROSITE" id="PS50111">
    <property type="entry name" value="CHEMOTAXIS_TRANSDUC_2"/>
    <property type="match status" value="1"/>
</dbReference>
<evidence type="ECO:0000313" key="8">
    <source>
        <dbReference type="Proteomes" id="UP001156856"/>
    </source>
</evidence>
<dbReference type="InterPro" id="IPR004089">
    <property type="entry name" value="MCPsignal_dom"/>
</dbReference>
<feature type="domain" description="Methyl-accepting transducer" evidence="4">
    <location>
        <begin position="48"/>
        <end position="284"/>
    </location>
</feature>
<dbReference type="PANTHER" id="PTHR32089">
    <property type="entry name" value="METHYL-ACCEPTING CHEMOTAXIS PROTEIN MCPB"/>
    <property type="match status" value="1"/>
</dbReference>
<comment type="similarity">
    <text evidence="2">Belongs to the methyl-accepting chemotaxis (MCP) protein family.</text>
</comment>
<keyword evidence="8" id="KW-1185">Reference proteome</keyword>
<proteinExistence type="inferred from homology"/>
<evidence type="ECO:0000256" key="1">
    <source>
        <dbReference type="ARBA" id="ARBA00023224"/>
    </source>
</evidence>